<reference evidence="2" key="2">
    <citation type="submission" date="2015-01" db="EMBL/GenBank/DDBJ databases">
        <title>Evolutionary Origins and Diversification of the Mycorrhizal Mutualists.</title>
        <authorList>
            <consortium name="DOE Joint Genome Institute"/>
            <consortium name="Mycorrhizal Genomics Consortium"/>
            <person name="Kohler A."/>
            <person name="Kuo A."/>
            <person name="Nagy L.G."/>
            <person name="Floudas D."/>
            <person name="Copeland A."/>
            <person name="Barry K.W."/>
            <person name="Cichocki N."/>
            <person name="Veneault-Fourrey C."/>
            <person name="LaButti K."/>
            <person name="Lindquist E.A."/>
            <person name="Lipzen A."/>
            <person name="Lundell T."/>
            <person name="Morin E."/>
            <person name="Murat C."/>
            <person name="Riley R."/>
            <person name="Ohm R."/>
            <person name="Sun H."/>
            <person name="Tunlid A."/>
            <person name="Henrissat B."/>
            <person name="Grigoriev I.V."/>
            <person name="Hibbett D.S."/>
            <person name="Martin F."/>
        </authorList>
    </citation>
    <scope>NUCLEOTIDE SEQUENCE [LARGE SCALE GENOMIC DNA]</scope>
    <source>
        <strain evidence="2">441</strain>
    </source>
</reference>
<proteinExistence type="predicted"/>
<dbReference type="EMBL" id="KN833945">
    <property type="protein sequence ID" value="KIK14297.1"/>
    <property type="molecule type" value="Genomic_DNA"/>
</dbReference>
<keyword evidence="2" id="KW-1185">Reference proteome</keyword>
<organism evidence="1 2">
    <name type="scientific">Pisolithus microcarpus 441</name>
    <dbReference type="NCBI Taxonomy" id="765257"/>
    <lineage>
        <taxon>Eukaryota</taxon>
        <taxon>Fungi</taxon>
        <taxon>Dikarya</taxon>
        <taxon>Basidiomycota</taxon>
        <taxon>Agaricomycotina</taxon>
        <taxon>Agaricomycetes</taxon>
        <taxon>Agaricomycetidae</taxon>
        <taxon>Boletales</taxon>
        <taxon>Sclerodermatineae</taxon>
        <taxon>Pisolithaceae</taxon>
        <taxon>Pisolithus</taxon>
    </lineage>
</organism>
<feature type="non-terminal residue" evidence="1">
    <location>
        <position position="391"/>
    </location>
</feature>
<dbReference type="OrthoDB" id="2693558at2759"/>
<dbReference type="AlphaFoldDB" id="A0A0C9YVU0"/>
<dbReference type="STRING" id="765257.A0A0C9YVU0"/>
<evidence type="ECO:0000313" key="1">
    <source>
        <dbReference type="EMBL" id="KIK14297.1"/>
    </source>
</evidence>
<dbReference type="Proteomes" id="UP000054018">
    <property type="component" value="Unassembled WGS sequence"/>
</dbReference>
<gene>
    <name evidence="1" type="ORF">PISMIDRAFT_117281</name>
</gene>
<protein>
    <submittedName>
        <fullName evidence="1">Uncharacterized protein</fullName>
    </submittedName>
</protein>
<evidence type="ECO:0000313" key="2">
    <source>
        <dbReference type="Proteomes" id="UP000054018"/>
    </source>
</evidence>
<dbReference type="HOGENOM" id="CLU_027016_1_1_1"/>
<sequence>LCQDGGDLWSCDYCERVVCSMCITVTKEDREEVSAPDVEFECGFYRCGVPVLKVWLTVNRPMELSVRSLLLSHPTLVIHLHLRSIPAGGPMDMVAEILKPYFPDGGFHFIDLPFDIGTKAKLNMYKRQVSCLVTKLHSVTFKNVMVALTDHSDNSRGDLFIGKTTRKEDQACVLSECLDILLSPFGDILHGGLFVLLACGSVIRNKASFTSLQDAIIRHRFSSTIAFDAERLQVVLTSNLILGVVERTFIEGYPVQMAMPEALGESSRLGYHSSVYLLTLACTNTTLELTVTKYTWSHRDIRPWGNSLPSQCLQCGCIQVQWVRTALPHDATATHGFSCANNDCGKLDGKGPKTFKFARPPGVKLLDPGKRWNSAWLEIRMGIQEFPLRVA</sequence>
<name>A0A0C9YVU0_9AGAM</name>
<accession>A0A0C9YVU0</accession>
<reference evidence="1 2" key="1">
    <citation type="submission" date="2014-04" db="EMBL/GenBank/DDBJ databases">
        <authorList>
            <consortium name="DOE Joint Genome Institute"/>
            <person name="Kuo A."/>
            <person name="Kohler A."/>
            <person name="Costa M.D."/>
            <person name="Nagy L.G."/>
            <person name="Floudas D."/>
            <person name="Copeland A."/>
            <person name="Barry K.W."/>
            <person name="Cichocki N."/>
            <person name="Veneault-Fourrey C."/>
            <person name="LaButti K."/>
            <person name="Lindquist E.A."/>
            <person name="Lipzen A."/>
            <person name="Lundell T."/>
            <person name="Morin E."/>
            <person name="Murat C."/>
            <person name="Sun H."/>
            <person name="Tunlid A."/>
            <person name="Henrissat B."/>
            <person name="Grigoriev I.V."/>
            <person name="Hibbett D.S."/>
            <person name="Martin F."/>
            <person name="Nordberg H.P."/>
            <person name="Cantor M.N."/>
            <person name="Hua S.X."/>
        </authorList>
    </citation>
    <scope>NUCLEOTIDE SEQUENCE [LARGE SCALE GENOMIC DNA]</scope>
    <source>
        <strain evidence="1 2">441</strain>
    </source>
</reference>